<dbReference type="OrthoDB" id="5875573at2759"/>
<name>E3LXA9_CAERE</name>
<feature type="compositionally biased region" description="Low complexity" evidence="1">
    <location>
        <begin position="176"/>
        <end position="203"/>
    </location>
</feature>
<organism evidence="3">
    <name type="scientific">Caenorhabditis remanei</name>
    <name type="common">Caenorhabditis vulgaris</name>
    <dbReference type="NCBI Taxonomy" id="31234"/>
    <lineage>
        <taxon>Eukaryota</taxon>
        <taxon>Metazoa</taxon>
        <taxon>Ecdysozoa</taxon>
        <taxon>Nematoda</taxon>
        <taxon>Chromadorea</taxon>
        <taxon>Rhabditida</taxon>
        <taxon>Rhabditina</taxon>
        <taxon>Rhabditomorpha</taxon>
        <taxon>Rhabditoidea</taxon>
        <taxon>Rhabditidae</taxon>
        <taxon>Peloderinae</taxon>
        <taxon>Caenorhabditis</taxon>
    </lineage>
</organism>
<feature type="region of interest" description="Disordered" evidence="1">
    <location>
        <begin position="378"/>
        <end position="402"/>
    </location>
</feature>
<dbReference type="eggNOG" id="ENOG502THG0">
    <property type="taxonomic scope" value="Eukaryota"/>
</dbReference>
<evidence type="ECO:0000313" key="2">
    <source>
        <dbReference type="EMBL" id="EFO84767.1"/>
    </source>
</evidence>
<dbReference type="GeneID" id="9810968"/>
<dbReference type="HOGENOM" id="CLU_057393_0_0_1"/>
<dbReference type="FunCoup" id="E3LXA9">
    <property type="interactions" value="1455"/>
</dbReference>
<dbReference type="OMA" id="PLRTYIR"/>
<feature type="region of interest" description="Disordered" evidence="1">
    <location>
        <begin position="175"/>
        <end position="341"/>
    </location>
</feature>
<keyword evidence="3" id="KW-1185">Reference proteome</keyword>
<feature type="compositionally biased region" description="Basic and acidic residues" evidence="1">
    <location>
        <begin position="332"/>
        <end position="341"/>
    </location>
</feature>
<feature type="compositionally biased region" description="Acidic residues" evidence="1">
    <location>
        <begin position="308"/>
        <end position="331"/>
    </location>
</feature>
<feature type="compositionally biased region" description="Low complexity" evidence="1">
    <location>
        <begin position="272"/>
        <end position="293"/>
    </location>
</feature>
<dbReference type="Proteomes" id="UP000008281">
    <property type="component" value="Unassembled WGS sequence"/>
</dbReference>
<dbReference type="CTD" id="9810968"/>
<sequence length="402" mass="44607">MHSTYPSLGQLADQLSKAPEYAQLRTYIRGTMNMALVGSKKLNEGKEPLSDRECVSHSLIAKWLDSKGYNIAAQMMRSQMSEEYVENPEKYLIGTENIDSFLKNLKTDISEKIVRNPKPIENGGPFPKVNPIELRREPIRVTPLSEEEIQRTKRQRAEIQRARLARLKVAQEIADSVESSSESSDSSDDSLSSSESSDSPNESKSSEEVEEEKLTFADILGKSGKPEESEVLEVSGGLSFLRNSKPTMKSDSSKTWGPSKLGLVTDDVATTSSESAPSSSLPSLFSPAHLPPLTTNRPILKSTKSEEIDALFGDEDMYDLDDFDDNDEEEKEEKKIVESKKEEVKTVEKPVNVVPPVQKKEEKKSEVVQQIEPLVLSDGESIDELEDFDTGLLSSGGSDYSF</sequence>
<dbReference type="KEGG" id="crq:GCK72_001328"/>
<evidence type="ECO:0008006" key="4">
    <source>
        <dbReference type="Google" id="ProtNLM"/>
    </source>
</evidence>
<dbReference type="STRING" id="31234.E3LXA9"/>
<dbReference type="EMBL" id="DS268418">
    <property type="protein sequence ID" value="EFO84767.1"/>
    <property type="molecule type" value="Genomic_DNA"/>
</dbReference>
<reference evidence="2" key="1">
    <citation type="submission" date="2007-07" db="EMBL/GenBank/DDBJ databases">
        <title>PCAP assembly of the Caenorhabditis remanei genome.</title>
        <authorList>
            <consortium name="The Caenorhabditis remanei Sequencing Consortium"/>
            <person name="Wilson R.K."/>
        </authorList>
    </citation>
    <scope>NUCLEOTIDE SEQUENCE [LARGE SCALE GENOMIC DNA]</scope>
    <source>
        <strain evidence="2">PB4641</strain>
    </source>
</reference>
<feature type="compositionally biased region" description="Basic and acidic residues" evidence="1">
    <location>
        <begin position="204"/>
        <end position="215"/>
    </location>
</feature>
<proteinExistence type="predicted"/>
<feature type="compositionally biased region" description="Acidic residues" evidence="1">
    <location>
        <begin position="380"/>
        <end position="389"/>
    </location>
</feature>
<accession>E3LXA9</accession>
<protein>
    <recommendedName>
        <fullName evidence="4">LisH domain-containing protein</fullName>
    </recommendedName>
</protein>
<feature type="compositionally biased region" description="Polar residues" evidence="1">
    <location>
        <begin position="392"/>
        <end position="402"/>
    </location>
</feature>
<dbReference type="AlphaFoldDB" id="E3LXA9"/>
<dbReference type="InParanoid" id="E3LXA9"/>
<evidence type="ECO:0000256" key="1">
    <source>
        <dbReference type="SAM" id="MobiDB-lite"/>
    </source>
</evidence>
<gene>
    <name evidence="2" type="ORF">CRE_03822</name>
</gene>
<dbReference type="RefSeq" id="XP_003111267.2">
    <property type="nucleotide sequence ID" value="XM_003111219.2"/>
</dbReference>
<evidence type="ECO:0000313" key="3">
    <source>
        <dbReference type="Proteomes" id="UP000008281"/>
    </source>
</evidence>
<feature type="compositionally biased region" description="Polar residues" evidence="1">
    <location>
        <begin position="241"/>
        <end position="256"/>
    </location>
</feature>